<dbReference type="SUPFAM" id="SSF48239">
    <property type="entry name" value="Terpenoid cyclases/Protein prenyltransferases"/>
    <property type="match status" value="1"/>
</dbReference>
<evidence type="ECO:0000256" key="3">
    <source>
        <dbReference type="ARBA" id="ARBA00022723"/>
    </source>
</evidence>
<evidence type="ECO:0000256" key="7">
    <source>
        <dbReference type="ARBA" id="ARBA00038405"/>
    </source>
</evidence>
<evidence type="ECO:0000313" key="10">
    <source>
        <dbReference type="EMBL" id="CAA7022426.1"/>
    </source>
</evidence>
<keyword evidence="3" id="KW-0479">Metal-binding</keyword>
<dbReference type="AlphaFoldDB" id="A0A6D2HZ76"/>
<dbReference type="InterPro" id="IPR005630">
    <property type="entry name" value="Terpene_synthase_metal-bd"/>
</dbReference>
<gene>
    <name evidence="10" type="ORF">MERR_LOCUS9661</name>
</gene>
<dbReference type="InterPro" id="IPR008930">
    <property type="entry name" value="Terpenoid_cyclase/PrenylTrfase"/>
</dbReference>
<sequence length="675" mass="77766">MEASRMFFGLKTVPNVHNVPLCLKTNLSLFPSRFLQNNTLSYKKHDLFCVKAESSGDLESTRPLTYFSPSFWGDHFLSVPVDDSDFAALEQEIESVMKPKVREMLMSPHISDKERIRLIHLLISLGTAHYFESEIEVILYHAFEKLDSLISREDDLETIAIMFEVCRLYGHKMSCDVFDRFKGNDGKLKQSLGKDVRGMLQLYEAAHLGTPSEDIMDEAVTFARYHLESLTEQETSDNLFKHIQNALYRARYHSIEILVARQYISYYDQEEGHDETVLKFAKLNFNFCRLHYIKELKDLTKWWKGLNLASKLPYIRSRTVELFLGSLAIFFEPKYSLGRMITTKLTMILTVVDDTYDAYATLPEATSFTDSLQRWDRGATENLPSYMKIIFQNVFQTVEEIEQEMEVRGRSCRVLIDQIKSLGRVYLALATWARTCQVPSFEDYMELGLETAAMDDYACYSFIAMEECDEKPLYEWFESKPKIIQALSTVFRLVNDIATFEQEMSRGEIANGVNCYMKQYGVSKEAAFEELKKMIRESYKVMMDEFMTSKAVPRQDLRCGYATCSTNSLFTDFFGLDLVFSPSQFSALPSVLLLPLSSPWLVPLRSIYLLLHLWRSAISGLVRSLPIASFPSDRELIGPLAFYQGEIHRYASGRVRSLWLDSQEASKLLLVCAVL</sequence>
<dbReference type="PANTHER" id="PTHR31225">
    <property type="entry name" value="OS04G0344100 PROTEIN-RELATED"/>
    <property type="match status" value="1"/>
</dbReference>
<dbReference type="GO" id="GO:0016102">
    <property type="term" value="P:diterpenoid biosynthetic process"/>
    <property type="evidence" value="ECO:0007669"/>
    <property type="project" value="InterPro"/>
</dbReference>
<keyword evidence="4" id="KW-0460">Magnesium</keyword>
<feature type="domain" description="Terpene synthase metal-binding" evidence="9">
    <location>
        <begin position="304"/>
        <end position="540"/>
    </location>
</feature>
<dbReference type="SFLD" id="SFLDS00005">
    <property type="entry name" value="Isoprenoid_Synthase_Type_I"/>
    <property type="match status" value="1"/>
</dbReference>
<feature type="domain" description="Terpene synthase N-terminal" evidence="8">
    <location>
        <begin position="72"/>
        <end position="247"/>
    </location>
</feature>
<name>A0A6D2HZ76_9BRAS</name>
<reference evidence="10" key="1">
    <citation type="submission" date="2020-01" db="EMBL/GenBank/DDBJ databases">
        <authorList>
            <person name="Mishra B."/>
        </authorList>
    </citation>
    <scope>NUCLEOTIDE SEQUENCE [LARGE SCALE GENOMIC DNA]</scope>
</reference>
<dbReference type="SFLD" id="SFLDG01019">
    <property type="entry name" value="Terpene_Cyclase_Like_1_C_Termi"/>
    <property type="match status" value="1"/>
</dbReference>
<keyword evidence="5" id="KW-0464">Manganese</keyword>
<dbReference type="GO" id="GO:0010333">
    <property type="term" value="F:terpene synthase activity"/>
    <property type="evidence" value="ECO:0007669"/>
    <property type="project" value="InterPro"/>
</dbReference>
<evidence type="ECO:0000256" key="2">
    <source>
        <dbReference type="ARBA" id="ARBA00001946"/>
    </source>
</evidence>
<dbReference type="FunFam" id="1.10.600.10:FF:000007">
    <property type="entry name" value="Isoprene synthase, chloroplastic"/>
    <property type="match status" value="1"/>
</dbReference>
<protein>
    <recommendedName>
        <fullName evidence="12">(+)-delta-cadinene synthase</fullName>
    </recommendedName>
</protein>
<evidence type="ECO:0008006" key="12">
    <source>
        <dbReference type="Google" id="ProtNLM"/>
    </source>
</evidence>
<dbReference type="GO" id="GO:0000287">
    <property type="term" value="F:magnesium ion binding"/>
    <property type="evidence" value="ECO:0007669"/>
    <property type="project" value="InterPro"/>
</dbReference>
<dbReference type="EMBL" id="CACVBM020000688">
    <property type="protein sequence ID" value="CAA7022426.1"/>
    <property type="molecule type" value="Genomic_DNA"/>
</dbReference>
<evidence type="ECO:0000256" key="1">
    <source>
        <dbReference type="ARBA" id="ARBA00001936"/>
    </source>
</evidence>
<evidence type="ECO:0000256" key="6">
    <source>
        <dbReference type="ARBA" id="ARBA00023239"/>
    </source>
</evidence>
<comment type="cofactor">
    <cofactor evidence="2">
        <name>Mg(2+)</name>
        <dbReference type="ChEBI" id="CHEBI:18420"/>
    </cofactor>
</comment>
<dbReference type="OrthoDB" id="1877784at2759"/>
<keyword evidence="11" id="KW-1185">Reference proteome</keyword>
<dbReference type="Gene3D" id="1.10.600.10">
    <property type="entry name" value="Farnesyl Diphosphate Synthase"/>
    <property type="match status" value="1"/>
</dbReference>
<dbReference type="Pfam" id="PF03936">
    <property type="entry name" value="Terpene_synth_C"/>
    <property type="match status" value="1"/>
</dbReference>
<evidence type="ECO:0000259" key="9">
    <source>
        <dbReference type="Pfam" id="PF03936"/>
    </source>
</evidence>
<comment type="caution">
    <text evidence="10">The sequence shown here is derived from an EMBL/GenBank/DDBJ whole genome shotgun (WGS) entry which is preliminary data.</text>
</comment>
<dbReference type="InterPro" id="IPR008949">
    <property type="entry name" value="Isoprenoid_synthase_dom_sf"/>
</dbReference>
<proteinExistence type="inferred from homology"/>
<dbReference type="InterPro" id="IPR001906">
    <property type="entry name" value="Terpene_synth_N"/>
</dbReference>
<keyword evidence="6" id="KW-0456">Lyase</keyword>
<dbReference type="CDD" id="cd00684">
    <property type="entry name" value="Terpene_cyclase_plant_C1"/>
    <property type="match status" value="1"/>
</dbReference>
<comment type="similarity">
    <text evidence="7">Belongs to the terpene synthase family. Tpsa subfamily.</text>
</comment>
<dbReference type="InterPro" id="IPR034741">
    <property type="entry name" value="Terpene_cyclase-like_1_C"/>
</dbReference>
<evidence type="ECO:0000259" key="8">
    <source>
        <dbReference type="Pfam" id="PF01397"/>
    </source>
</evidence>
<evidence type="ECO:0000313" key="11">
    <source>
        <dbReference type="Proteomes" id="UP000467841"/>
    </source>
</evidence>
<comment type="cofactor">
    <cofactor evidence="1">
        <name>Mn(2+)</name>
        <dbReference type="ChEBI" id="CHEBI:29035"/>
    </cofactor>
</comment>
<dbReference type="InterPro" id="IPR044814">
    <property type="entry name" value="Terpene_cyclase_plant_C1"/>
</dbReference>
<organism evidence="10 11">
    <name type="scientific">Microthlaspi erraticum</name>
    <dbReference type="NCBI Taxonomy" id="1685480"/>
    <lineage>
        <taxon>Eukaryota</taxon>
        <taxon>Viridiplantae</taxon>
        <taxon>Streptophyta</taxon>
        <taxon>Embryophyta</taxon>
        <taxon>Tracheophyta</taxon>
        <taxon>Spermatophyta</taxon>
        <taxon>Magnoliopsida</taxon>
        <taxon>eudicotyledons</taxon>
        <taxon>Gunneridae</taxon>
        <taxon>Pentapetalae</taxon>
        <taxon>rosids</taxon>
        <taxon>malvids</taxon>
        <taxon>Brassicales</taxon>
        <taxon>Brassicaceae</taxon>
        <taxon>Coluteocarpeae</taxon>
        <taxon>Microthlaspi</taxon>
    </lineage>
</organism>
<dbReference type="InterPro" id="IPR036965">
    <property type="entry name" value="Terpene_synth_N_sf"/>
</dbReference>
<dbReference type="Gene3D" id="1.50.10.130">
    <property type="entry name" value="Terpene synthase, N-terminal domain"/>
    <property type="match status" value="1"/>
</dbReference>
<dbReference type="FunFam" id="1.50.10.130:FF:000001">
    <property type="entry name" value="Isoprene synthase, chloroplastic"/>
    <property type="match status" value="1"/>
</dbReference>
<dbReference type="Pfam" id="PF01397">
    <property type="entry name" value="Terpene_synth"/>
    <property type="match status" value="1"/>
</dbReference>
<dbReference type="Proteomes" id="UP000467841">
    <property type="component" value="Unassembled WGS sequence"/>
</dbReference>
<dbReference type="PANTHER" id="PTHR31225:SF93">
    <property type="entry name" value="ALPHA-HUMULENE_(-)-(E)-BETA-CARYOPHYLLENE SYNTHASE"/>
    <property type="match status" value="1"/>
</dbReference>
<dbReference type="InterPro" id="IPR050148">
    <property type="entry name" value="Terpene_synthase-like"/>
</dbReference>
<evidence type="ECO:0000256" key="4">
    <source>
        <dbReference type="ARBA" id="ARBA00022842"/>
    </source>
</evidence>
<dbReference type="SUPFAM" id="SSF48576">
    <property type="entry name" value="Terpenoid synthases"/>
    <property type="match status" value="1"/>
</dbReference>
<accession>A0A6D2HZ76</accession>
<evidence type="ECO:0000256" key="5">
    <source>
        <dbReference type="ARBA" id="ARBA00023211"/>
    </source>
</evidence>